<dbReference type="EMBL" id="CAOF01000069">
    <property type="protein sequence ID" value="CCO45858.1"/>
    <property type="molecule type" value="Genomic_DNA"/>
</dbReference>
<dbReference type="InterPro" id="IPR001789">
    <property type="entry name" value="Sig_transdc_resp-reg_receiver"/>
</dbReference>
<dbReference type="InterPro" id="IPR028976">
    <property type="entry name" value="CheC-like_sf"/>
</dbReference>
<organism evidence="5 6">
    <name type="scientific">Vibrio nigripulchritudo SOn1</name>
    <dbReference type="NCBI Taxonomy" id="1238450"/>
    <lineage>
        <taxon>Bacteria</taxon>
        <taxon>Pseudomonadati</taxon>
        <taxon>Pseudomonadota</taxon>
        <taxon>Gammaproteobacteria</taxon>
        <taxon>Vibrionales</taxon>
        <taxon>Vibrionaceae</taxon>
        <taxon>Vibrio</taxon>
    </lineage>
</organism>
<evidence type="ECO:0000256" key="3">
    <source>
        <dbReference type="PROSITE-ProRule" id="PRU00169"/>
    </source>
</evidence>
<name>A0AAV2VMU1_9VIBR</name>
<dbReference type="SUPFAM" id="SSF52172">
    <property type="entry name" value="CheY-like"/>
    <property type="match status" value="1"/>
</dbReference>
<accession>A0AAV2VMU1</accession>
<dbReference type="SUPFAM" id="SSF103039">
    <property type="entry name" value="CheC-like"/>
    <property type="match status" value="1"/>
</dbReference>
<dbReference type="Gene3D" id="3.40.50.2300">
    <property type="match status" value="1"/>
</dbReference>
<keyword evidence="2 3" id="KW-0597">Phosphoprotein</keyword>
<sequence length="320" mass="35045">MKVLICDDSALARKSVARCIADSEHQKILFAGDGQEALDILKVQNIDVMFLDLTMPVLDGYEVLSAMPVSDYPTKVIVVSGDVQQAAKKRCKELGAYEFIEKPLNPETARPLFPSIGLTFCQSSSSTPLPKLDPITQFKELTNIALGRGAAIISDHLGEFIHIPIPNVGLLSPGELAMTLEDVLHREGSVAVAQRFVGGGIHGEALVCMRGTQIEEMGQSLGYKVQESSYNEVVINIANLLVASYLVSLGEQMCTQFALRQPAVIDHFHQEINSLNVGGVGELFTVEYTYFAESIHFECEVLFLIDSRSVGKIKRILETM</sequence>
<dbReference type="CDD" id="cd17910">
    <property type="entry name" value="CheC_ClassII"/>
    <property type="match status" value="1"/>
</dbReference>
<evidence type="ECO:0000256" key="2">
    <source>
        <dbReference type="ARBA" id="ARBA00022553"/>
    </source>
</evidence>
<dbReference type="PANTHER" id="PTHR44591">
    <property type="entry name" value="STRESS RESPONSE REGULATOR PROTEIN 1"/>
    <property type="match status" value="1"/>
</dbReference>
<keyword evidence="1" id="KW-0145">Chemotaxis</keyword>
<dbReference type="PROSITE" id="PS50110">
    <property type="entry name" value="RESPONSE_REGULATORY"/>
    <property type="match status" value="1"/>
</dbReference>
<dbReference type="Proteomes" id="UP000018211">
    <property type="component" value="Unassembled WGS sequence"/>
</dbReference>
<comment type="caution">
    <text evidence="5">The sequence shown here is derived from an EMBL/GenBank/DDBJ whole genome shotgun (WGS) entry which is preliminary data.</text>
</comment>
<reference evidence="5 6" key="1">
    <citation type="journal article" date="2013" name="ISME J.">
        <title>Comparative genomics of pathogenic lineages of Vibrio nigripulchritudo identifies virulence-associated traits.</title>
        <authorList>
            <person name="Goudenege D."/>
            <person name="Labreuche Y."/>
            <person name="Krin E."/>
            <person name="Ansquer D."/>
            <person name="Mangenot S."/>
            <person name="Calteau A."/>
            <person name="Medigue C."/>
            <person name="Mazel D."/>
            <person name="Polz M.F."/>
            <person name="Le Roux F."/>
        </authorList>
    </citation>
    <scope>NUCLEOTIDE SEQUENCE [LARGE SCALE GENOMIC DNA]</scope>
    <source>
        <strain evidence="5 6">SOn1</strain>
    </source>
</reference>
<evidence type="ECO:0000256" key="1">
    <source>
        <dbReference type="ARBA" id="ARBA00022500"/>
    </source>
</evidence>
<gene>
    <name evidence="5" type="ORF">VIBNISOn1_1600003</name>
</gene>
<proteinExistence type="predicted"/>
<dbReference type="InterPro" id="IPR011006">
    <property type="entry name" value="CheY-like_superfamily"/>
</dbReference>
<dbReference type="GO" id="GO:0000160">
    <property type="term" value="P:phosphorelay signal transduction system"/>
    <property type="evidence" value="ECO:0007669"/>
    <property type="project" value="InterPro"/>
</dbReference>
<feature type="modified residue" description="4-aspartylphosphate" evidence="3">
    <location>
        <position position="52"/>
    </location>
</feature>
<dbReference type="InterPro" id="IPR050595">
    <property type="entry name" value="Bact_response_regulator"/>
</dbReference>
<protein>
    <submittedName>
        <fullName evidence="5">Chemotaxis protein CheC--inhibitor of MCP methylation</fullName>
    </submittedName>
</protein>
<dbReference type="PANTHER" id="PTHR44591:SF24">
    <property type="entry name" value="PROTEIN-GLUTAMATE METHYLESTERASE_PROTEIN-GLUTAMINE GLUTAMINASE 1"/>
    <property type="match status" value="1"/>
</dbReference>
<dbReference type="SMART" id="SM00448">
    <property type="entry name" value="REC"/>
    <property type="match status" value="1"/>
</dbReference>
<dbReference type="RefSeq" id="WP_004401227.1">
    <property type="nucleotide sequence ID" value="NZ_LK391965.1"/>
</dbReference>
<dbReference type="Gene3D" id="3.40.1550.10">
    <property type="entry name" value="CheC-like"/>
    <property type="match status" value="1"/>
</dbReference>
<evidence type="ECO:0000259" key="4">
    <source>
        <dbReference type="PROSITE" id="PS50110"/>
    </source>
</evidence>
<dbReference type="AlphaFoldDB" id="A0AAV2VMU1"/>
<dbReference type="GO" id="GO:0006935">
    <property type="term" value="P:chemotaxis"/>
    <property type="evidence" value="ECO:0007669"/>
    <property type="project" value="UniProtKB-KW"/>
</dbReference>
<dbReference type="CDD" id="cd17593">
    <property type="entry name" value="REC_CheC-like"/>
    <property type="match status" value="1"/>
</dbReference>
<evidence type="ECO:0000313" key="6">
    <source>
        <dbReference type="Proteomes" id="UP000018211"/>
    </source>
</evidence>
<evidence type="ECO:0000313" key="5">
    <source>
        <dbReference type="EMBL" id="CCO45858.1"/>
    </source>
</evidence>
<feature type="domain" description="Response regulatory" evidence="4">
    <location>
        <begin position="2"/>
        <end position="117"/>
    </location>
</feature>
<dbReference type="Pfam" id="PF00072">
    <property type="entry name" value="Response_reg"/>
    <property type="match status" value="1"/>
</dbReference>